<protein>
    <submittedName>
        <fullName evidence="5">Long-chain fatty acid--CoA ligase</fullName>
    </submittedName>
</protein>
<dbReference type="EMBL" id="QOIN01000039">
    <property type="protein sequence ID" value="RCG24861.1"/>
    <property type="molecule type" value="Genomic_DNA"/>
</dbReference>
<evidence type="ECO:0000256" key="1">
    <source>
        <dbReference type="ARBA" id="ARBA00006432"/>
    </source>
</evidence>
<dbReference type="PROSITE" id="PS00455">
    <property type="entry name" value="AMP_BINDING"/>
    <property type="match status" value="1"/>
</dbReference>
<comment type="similarity">
    <text evidence="1">Belongs to the ATP-dependent AMP-binding enzyme family.</text>
</comment>
<dbReference type="InterPro" id="IPR042099">
    <property type="entry name" value="ANL_N_sf"/>
</dbReference>
<gene>
    <name evidence="5" type="ORF">DTL70_11100</name>
</gene>
<dbReference type="InterPro" id="IPR020845">
    <property type="entry name" value="AMP-binding_CS"/>
</dbReference>
<comment type="caution">
    <text evidence="5">The sequence shown here is derived from an EMBL/GenBank/DDBJ whole genome shotgun (WGS) entry which is preliminary data.</text>
</comment>
<accession>A0A367F3M3</accession>
<evidence type="ECO:0000256" key="2">
    <source>
        <dbReference type="ARBA" id="ARBA00022598"/>
    </source>
</evidence>
<feature type="domain" description="AMP-binding enzyme C-terminal" evidence="4">
    <location>
        <begin position="463"/>
        <end position="539"/>
    </location>
</feature>
<dbReference type="InterPro" id="IPR000873">
    <property type="entry name" value="AMP-dep_synth/lig_dom"/>
</dbReference>
<evidence type="ECO:0000313" key="5">
    <source>
        <dbReference type="EMBL" id="RCG24861.1"/>
    </source>
</evidence>
<dbReference type="PANTHER" id="PTHR43201">
    <property type="entry name" value="ACYL-COA SYNTHETASE"/>
    <property type="match status" value="1"/>
</dbReference>
<dbReference type="Gene3D" id="3.30.300.30">
    <property type="match status" value="1"/>
</dbReference>
<sequence>MNAATEQQESAADLVRRLTGPGGAFELVEEDVLGSRMRVFAHRGGSLAQVVADSVRHGDRDYLVTERTRVSFTEHARRVASLARAFHDEFGVRRGDRVAILAANEPGWITAFWATVSLGAIAVGYNSWWSAREVAYAIGHTRPALVVADERRAPLVDDSRVRLLTLAGDVERLSHAYPDAPLPSPHIDEDDPAAVIYTSGTSGRPKGAVHTHRNLLAVIDYHRLNEAVSAELGDSAGPAVRRHLLALPLFHIATLHNLAVPQLALGGTVVMHQGRFDVDRVLRLIERERVTNWGAVPTMAHRLIEHGGLERYDLSSLSAFALASAPSSPAFHERLRQALPVARRSLANSYGLTESATGATLATAADLTEAPGTLGRPNITVQLEIRDPGGRALPEGEEGEICLRSPFNMLGYWEDPEATAQAIRADRWLHTGDIGVLEGGRMRLTSRRSDLIVRGGENVYPAEIEEVLAECEGVRECVALGVAHPDLGQEVVAVVVADGDSGVTADGLVAFARERLAYYKVPARWRITEESLPRNATGKIARHLIPPL</sequence>
<keyword evidence="2 5" id="KW-0436">Ligase</keyword>
<dbReference type="Gene3D" id="3.40.50.12780">
    <property type="entry name" value="N-terminal domain of ligase-like"/>
    <property type="match status" value="1"/>
</dbReference>
<evidence type="ECO:0000259" key="4">
    <source>
        <dbReference type="Pfam" id="PF13193"/>
    </source>
</evidence>
<dbReference type="AlphaFoldDB" id="A0A367F3M3"/>
<dbReference type="GO" id="GO:0031956">
    <property type="term" value="F:medium-chain fatty acid-CoA ligase activity"/>
    <property type="evidence" value="ECO:0007669"/>
    <property type="project" value="TreeGrafter"/>
</dbReference>
<organism evidence="5 6">
    <name type="scientific">Streptomyces diacarni</name>
    <dbReference type="NCBI Taxonomy" id="2800381"/>
    <lineage>
        <taxon>Bacteria</taxon>
        <taxon>Bacillati</taxon>
        <taxon>Actinomycetota</taxon>
        <taxon>Actinomycetes</taxon>
        <taxon>Kitasatosporales</taxon>
        <taxon>Streptomycetaceae</taxon>
        <taxon>Streptomyces</taxon>
    </lineage>
</organism>
<dbReference type="RefSeq" id="WP_114021709.1">
    <property type="nucleotide sequence ID" value="NZ_QOIN01000039.1"/>
</dbReference>
<dbReference type="GO" id="GO:0006631">
    <property type="term" value="P:fatty acid metabolic process"/>
    <property type="evidence" value="ECO:0007669"/>
    <property type="project" value="TreeGrafter"/>
</dbReference>
<dbReference type="Pfam" id="PF00501">
    <property type="entry name" value="AMP-binding"/>
    <property type="match status" value="1"/>
</dbReference>
<dbReference type="InterPro" id="IPR025110">
    <property type="entry name" value="AMP-bd_C"/>
</dbReference>
<reference evidence="5 6" key="1">
    <citation type="submission" date="2018-06" db="EMBL/GenBank/DDBJ databases">
        <title>Streptomyces reniochalinae sp. nov. and Streptomyces diacarnus sp. nov. from marine sponges.</title>
        <authorList>
            <person name="Li L."/>
        </authorList>
    </citation>
    <scope>NUCLEOTIDE SEQUENCE [LARGE SCALE GENOMIC DNA]</scope>
    <source>
        <strain evidence="5 6">LHW51701</strain>
    </source>
</reference>
<name>A0A367F3M3_9ACTN</name>
<dbReference type="Pfam" id="PF13193">
    <property type="entry name" value="AMP-binding_C"/>
    <property type="match status" value="1"/>
</dbReference>
<dbReference type="InterPro" id="IPR045851">
    <property type="entry name" value="AMP-bd_C_sf"/>
</dbReference>
<evidence type="ECO:0000259" key="3">
    <source>
        <dbReference type="Pfam" id="PF00501"/>
    </source>
</evidence>
<dbReference type="Proteomes" id="UP000252914">
    <property type="component" value="Unassembled WGS sequence"/>
</dbReference>
<dbReference type="SUPFAM" id="SSF56801">
    <property type="entry name" value="Acetyl-CoA synthetase-like"/>
    <property type="match status" value="1"/>
</dbReference>
<dbReference type="PANTHER" id="PTHR43201:SF5">
    <property type="entry name" value="MEDIUM-CHAIN ACYL-COA LIGASE ACSF2, MITOCHONDRIAL"/>
    <property type="match status" value="1"/>
</dbReference>
<keyword evidence="6" id="KW-1185">Reference proteome</keyword>
<feature type="domain" description="AMP-dependent synthetase/ligase" evidence="3">
    <location>
        <begin position="56"/>
        <end position="413"/>
    </location>
</feature>
<proteinExistence type="inferred from homology"/>
<evidence type="ECO:0000313" key="6">
    <source>
        <dbReference type="Proteomes" id="UP000252914"/>
    </source>
</evidence>